<dbReference type="PANTHER" id="PTHR23308">
    <property type="entry name" value="NUCLEAR INHIBITOR OF PROTEIN PHOSPHATASE-1"/>
    <property type="match status" value="1"/>
</dbReference>
<dbReference type="SMART" id="SM00240">
    <property type="entry name" value="FHA"/>
    <property type="match status" value="1"/>
</dbReference>
<evidence type="ECO:0000313" key="2">
    <source>
        <dbReference type="EMBL" id="CAI9106021.1"/>
    </source>
</evidence>
<dbReference type="FunFam" id="2.60.200.20:FF:000063">
    <property type="entry name" value="Predicted protein"/>
    <property type="match status" value="1"/>
</dbReference>
<sequence>MEAITTKSLSSSPKFPSASCIDSLSPAYYPNRANVSFQHPSNVLGFNCLSTKLQCCSRKLRILGPIHASGVDTSSTSVAEKWVLEPIGDGDSRHIGVKTARADAFEISSSDITVGRVADRADIVIPVPTVSGVHARIQKTEQNLLITDLDSTNGTFIGDKRLQPGVAAVAWPGSIVTFGDTNLAIFRVSKFEVVEEPSNESEDVKQ</sequence>
<dbReference type="Proteomes" id="UP001161247">
    <property type="component" value="Chromosome 5"/>
</dbReference>
<dbReference type="PROSITE" id="PS50006">
    <property type="entry name" value="FHA_DOMAIN"/>
    <property type="match status" value="1"/>
</dbReference>
<dbReference type="EMBL" id="OX459122">
    <property type="protein sequence ID" value="CAI9106021.1"/>
    <property type="molecule type" value="Genomic_DNA"/>
</dbReference>
<proteinExistence type="predicted"/>
<dbReference type="CDD" id="cd00060">
    <property type="entry name" value="FHA"/>
    <property type="match status" value="1"/>
</dbReference>
<dbReference type="InterPro" id="IPR050923">
    <property type="entry name" value="Cell_Proc_Reg/RNA_Proc"/>
</dbReference>
<protein>
    <submittedName>
        <fullName evidence="2">OLC1v1005072C2</fullName>
    </submittedName>
</protein>
<dbReference type="SUPFAM" id="SSF49879">
    <property type="entry name" value="SMAD/FHA domain"/>
    <property type="match status" value="1"/>
</dbReference>
<dbReference type="InterPro" id="IPR008984">
    <property type="entry name" value="SMAD_FHA_dom_sf"/>
</dbReference>
<feature type="domain" description="FHA" evidence="1">
    <location>
        <begin position="112"/>
        <end position="162"/>
    </location>
</feature>
<dbReference type="Gene3D" id="2.60.200.20">
    <property type="match status" value="1"/>
</dbReference>
<accession>A0AAV1DF28</accession>
<evidence type="ECO:0000259" key="1">
    <source>
        <dbReference type="PROSITE" id="PS50006"/>
    </source>
</evidence>
<name>A0AAV1DF28_OLDCO</name>
<evidence type="ECO:0000313" key="3">
    <source>
        <dbReference type="Proteomes" id="UP001161247"/>
    </source>
</evidence>
<reference evidence="2" key="1">
    <citation type="submission" date="2023-03" db="EMBL/GenBank/DDBJ databases">
        <authorList>
            <person name="Julca I."/>
        </authorList>
    </citation>
    <scope>NUCLEOTIDE SEQUENCE</scope>
</reference>
<dbReference type="InterPro" id="IPR000253">
    <property type="entry name" value="FHA_dom"/>
</dbReference>
<organism evidence="2 3">
    <name type="scientific">Oldenlandia corymbosa var. corymbosa</name>
    <dbReference type="NCBI Taxonomy" id="529605"/>
    <lineage>
        <taxon>Eukaryota</taxon>
        <taxon>Viridiplantae</taxon>
        <taxon>Streptophyta</taxon>
        <taxon>Embryophyta</taxon>
        <taxon>Tracheophyta</taxon>
        <taxon>Spermatophyta</taxon>
        <taxon>Magnoliopsida</taxon>
        <taxon>eudicotyledons</taxon>
        <taxon>Gunneridae</taxon>
        <taxon>Pentapetalae</taxon>
        <taxon>asterids</taxon>
        <taxon>lamiids</taxon>
        <taxon>Gentianales</taxon>
        <taxon>Rubiaceae</taxon>
        <taxon>Rubioideae</taxon>
        <taxon>Spermacoceae</taxon>
        <taxon>Hedyotis-Oldenlandia complex</taxon>
        <taxon>Oldenlandia</taxon>
    </lineage>
</organism>
<keyword evidence="3" id="KW-1185">Reference proteome</keyword>
<dbReference type="Pfam" id="PF00498">
    <property type="entry name" value="FHA"/>
    <property type="match status" value="1"/>
</dbReference>
<dbReference type="AlphaFoldDB" id="A0AAV1DF28"/>
<gene>
    <name evidence="2" type="ORF">OLC1_LOCUS14604</name>
</gene>